<dbReference type="Pfam" id="PF19189">
    <property type="entry name" value="Mtf2"/>
    <property type="match status" value="1"/>
</dbReference>
<dbReference type="GeneID" id="25317057"/>
<dbReference type="RefSeq" id="XP_013327881.1">
    <property type="nucleotide sequence ID" value="XM_013472427.1"/>
</dbReference>
<name>A0A0F4YSQ6_RASE3</name>
<feature type="compositionally biased region" description="Basic and acidic residues" evidence="2">
    <location>
        <begin position="494"/>
        <end position="511"/>
    </location>
</feature>
<sequence>MLSKVSCRLIVPTTESTFLPFLYETRTLKTPPLSLRKRPGLFCNRCYSTTQSSTSSDKPSEETASESSQDSNTESSSSQGPRIYIKKKAASIPSARPQKRASKPGSTVTRSEREIFDRLFAKLGSSPPPELAPGDKRKEEQKQKQTPSSTTSNTSSPDDLETDESAQISAIFQESIEELKTGANQEPGLHTAPASASQQLSHIDRLKADQVYRKLDDFMNSTAEDESPDQVETSRLIKLVVQRESEKIENELRQTIREGKGDLGLWKVCEERIFGMLRQLDEPSHNHNHYSGSPELANGRDSKDTDAEGSKDPENSASEQQPLDIPSYVPKNAIISAVYSNMLLVVFHLLRRNFPNSPLISEIWPTIQSYGRASVVLGASTQLYNELIRYYWRDCDDLATVVSLLKEMEETGVEPDTKTYRLVRAIATQRERARQKYIRQHEELRKGAGQDLYNDSTSWMETVPNMHAYRELVGSGHQQSWADRIQQRLEELGISEALDKNAERDLERLYSEEEEEEEEEEQEKEKEKEKDEGDDLK</sequence>
<feature type="region of interest" description="Disordered" evidence="2">
    <location>
        <begin position="48"/>
        <end position="169"/>
    </location>
</feature>
<evidence type="ECO:0000313" key="5">
    <source>
        <dbReference type="Proteomes" id="UP000053958"/>
    </source>
</evidence>
<dbReference type="GO" id="GO:0005739">
    <property type="term" value="C:mitochondrion"/>
    <property type="evidence" value="ECO:0007669"/>
    <property type="project" value="InterPro"/>
</dbReference>
<reference evidence="4 5" key="1">
    <citation type="submission" date="2015-04" db="EMBL/GenBank/DDBJ databases">
        <authorList>
            <person name="Heijne W.H."/>
            <person name="Fedorova N.D."/>
            <person name="Nierman W.C."/>
            <person name="Vollebregt A.W."/>
            <person name="Zhao Z."/>
            <person name="Wu L."/>
            <person name="Kumar M."/>
            <person name="Stam H."/>
            <person name="van den Berg M.A."/>
            <person name="Pel H.J."/>
        </authorList>
    </citation>
    <scope>NUCLEOTIDE SEQUENCE [LARGE SCALE GENOMIC DNA]</scope>
    <source>
        <strain evidence="4 5">CBS 393.64</strain>
    </source>
</reference>
<evidence type="ECO:0000256" key="2">
    <source>
        <dbReference type="SAM" id="MobiDB-lite"/>
    </source>
</evidence>
<dbReference type="InterPro" id="IPR043837">
    <property type="entry name" value="Mtf2-like_C"/>
</dbReference>
<feature type="compositionally biased region" description="Basic and acidic residues" evidence="2">
    <location>
        <begin position="523"/>
        <end position="537"/>
    </location>
</feature>
<dbReference type="InterPro" id="IPR040009">
    <property type="entry name" value="Mtf2/C5D6.12-like"/>
</dbReference>
<protein>
    <recommendedName>
        <fullName evidence="3">Mtf2-like C-terminal domain-containing protein</fullName>
    </recommendedName>
</protein>
<comment type="caution">
    <text evidence="4">The sequence shown here is derived from an EMBL/GenBank/DDBJ whole genome shotgun (WGS) entry which is preliminary data.</text>
</comment>
<organism evidence="4 5">
    <name type="scientific">Rasamsonia emersonii (strain ATCC 16479 / CBS 393.64 / IMI 116815)</name>
    <dbReference type="NCBI Taxonomy" id="1408163"/>
    <lineage>
        <taxon>Eukaryota</taxon>
        <taxon>Fungi</taxon>
        <taxon>Dikarya</taxon>
        <taxon>Ascomycota</taxon>
        <taxon>Pezizomycotina</taxon>
        <taxon>Eurotiomycetes</taxon>
        <taxon>Eurotiomycetidae</taxon>
        <taxon>Eurotiales</taxon>
        <taxon>Trichocomaceae</taxon>
        <taxon>Rasamsonia</taxon>
    </lineage>
</organism>
<dbReference type="STRING" id="1408163.A0A0F4YSQ6"/>
<dbReference type="Proteomes" id="UP000053958">
    <property type="component" value="Unassembled WGS sequence"/>
</dbReference>
<keyword evidence="5" id="KW-1185">Reference proteome</keyword>
<feature type="repeat" description="PPR" evidence="1">
    <location>
        <begin position="380"/>
        <end position="415"/>
    </location>
</feature>
<dbReference type="AlphaFoldDB" id="A0A0F4YSQ6"/>
<feature type="compositionally biased region" description="Acidic residues" evidence="2">
    <location>
        <begin position="512"/>
        <end position="522"/>
    </location>
</feature>
<feature type="compositionally biased region" description="Basic and acidic residues" evidence="2">
    <location>
        <begin position="133"/>
        <end position="143"/>
    </location>
</feature>
<dbReference type="PANTHER" id="PTHR39468:SF1">
    <property type="entry name" value="MTF2-LIKE C-TERMINAL DOMAIN-CONTAINING PROTEIN"/>
    <property type="match status" value="1"/>
</dbReference>
<dbReference type="PROSITE" id="PS51375">
    <property type="entry name" value="PPR"/>
    <property type="match status" value="1"/>
</dbReference>
<gene>
    <name evidence="4" type="ORF">T310_4710</name>
</gene>
<feature type="region of interest" description="Disordered" evidence="2">
    <location>
        <begin position="494"/>
        <end position="537"/>
    </location>
</feature>
<dbReference type="PANTHER" id="PTHR39468">
    <property type="entry name" value="CHROMOSOME 7, WHOLE GENOME SHOTGUN SEQUENCE"/>
    <property type="match status" value="1"/>
</dbReference>
<feature type="compositionally biased region" description="Polar residues" evidence="2">
    <location>
        <begin position="48"/>
        <end position="57"/>
    </location>
</feature>
<feature type="compositionally biased region" description="Basic and acidic residues" evidence="2">
    <location>
        <begin position="110"/>
        <end position="120"/>
    </location>
</feature>
<proteinExistence type="predicted"/>
<dbReference type="EMBL" id="LASV01000192">
    <property type="protein sequence ID" value="KKA21269.1"/>
    <property type="molecule type" value="Genomic_DNA"/>
</dbReference>
<feature type="compositionally biased region" description="Low complexity" evidence="2">
    <location>
        <begin position="146"/>
        <end position="157"/>
    </location>
</feature>
<evidence type="ECO:0000259" key="3">
    <source>
        <dbReference type="Pfam" id="PF19189"/>
    </source>
</evidence>
<feature type="domain" description="Mtf2-like C-terminal" evidence="3">
    <location>
        <begin position="246"/>
        <end position="462"/>
    </location>
</feature>
<accession>A0A0F4YSQ6</accession>
<evidence type="ECO:0000256" key="1">
    <source>
        <dbReference type="PROSITE-ProRule" id="PRU00708"/>
    </source>
</evidence>
<dbReference type="OrthoDB" id="2444174at2759"/>
<feature type="compositionally biased region" description="Low complexity" evidence="2">
    <location>
        <begin position="65"/>
        <end position="79"/>
    </location>
</feature>
<feature type="region of interest" description="Disordered" evidence="2">
    <location>
        <begin position="282"/>
        <end position="324"/>
    </location>
</feature>
<dbReference type="InterPro" id="IPR002885">
    <property type="entry name" value="PPR_rpt"/>
</dbReference>
<feature type="compositionally biased region" description="Basic and acidic residues" evidence="2">
    <location>
        <begin position="298"/>
        <end position="314"/>
    </location>
</feature>
<evidence type="ECO:0000313" key="4">
    <source>
        <dbReference type="EMBL" id="KKA21269.1"/>
    </source>
</evidence>